<dbReference type="SUPFAM" id="SSF52047">
    <property type="entry name" value="RNI-like"/>
    <property type="match status" value="1"/>
</dbReference>
<dbReference type="Pfam" id="PF00646">
    <property type="entry name" value="F-box"/>
    <property type="match status" value="1"/>
</dbReference>
<dbReference type="InterPro" id="IPR001810">
    <property type="entry name" value="F-box_dom"/>
</dbReference>
<comment type="caution">
    <text evidence="3">The sequence shown here is derived from an EMBL/GenBank/DDBJ whole genome shotgun (WGS) entry which is preliminary data.</text>
</comment>
<feature type="compositionally biased region" description="Basic and acidic residues" evidence="1">
    <location>
        <begin position="7"/>
        <end position="16"/>
    </location>
</feature>
<dbReference type="PANTHER" id="PTHR13382">
    <property type="entry name" value="MITOCHONDRIAL ATP SYNTHASE COUPLING FACTOR B"/>
    <property type="match status" value="1"/>
</dbReference>
<dbReference type="EMBL" id="RDQH01000339">
    <property type="protein sequence ID" value="RXH79167.1"/>
    <property type="molecule type" value="Genomic_DNA"/>
</dbReference>
<gene>
    <name evidence="3" type="ORF">DVH24_040314</name>
</gene>
<dbReference type="GO" id="GO:0005737">
    <property type="term" value="C:cytoplasm"/>
    <property type="evidence" value="ECO:0007669"/>
    <property type="project" value="TreeGrafter"/>
</dbReference>
<dbReference type="Proteomes" id="UP000290289">
    <property type="component" value="Chromosome 13"/>
</dbReference>
<evidence type="ECO:0000313" key="4">
    <source>
        <dbReference type="Proteomes" id="UP000290289"/>
    </source>
</evidence>
<dbReference type="InterPro" id="IPR036047">
    <property type="entry name" value="F-box-like_dom_sf"/>
</dbReference>
<evidence type="ECO:0000259" key="2">
    <source>
        <dbReference type="Pfam" id="PF00646"/>
    </source>
</evidence>
<feature type="region of interest" description="Disordered" evidence="1">
    <location>
        <begin position="1"/>
        <end position="25"/>
    </location>
</feature>
<keyword evidence="4" id="KW-1185">Reference proteome</keyword>
<name>A0A498IAZ7_MALDO</name>
<reference evidence="3 4" key="1">
    <citation type="submission" date="2018-10" db="EMBL/GenBank/DDBJ databases">
        <title>A high-quality apple genome assembly.</title>
        <authorList>
            <person name="Hu J."/>
        </authorList>
    </citation>
    <scope>NUCLEOTIDE SEQUENCE [LARGE SCALE GENOMIC DNA]</scope>
    <source>
        <strain evidence="4">cv. HFTH1</strain>
        <tissue evidence="3">Young leaf</tissue>
    </source>
</reference>
<dbReference type="PROSITE" id="PS00198">
    <property type="entry name" value="4FE4S_FER_1"/>
    <property type="match status" value="1"/>
</dbReference>
<dbReference type="InterPro" id="IPR050648">
    <property type="entry name" value="F-box_LRR-repeat"/>
</dbReference>
<dbReference type="AlphaFoldDB" id="A0A498IAZ7"/>
<sequence>MEISESSVEHQEHEATDSSGDEQAGPPHEALFLVSAYLPLFELLAVSGVCRTLRDAVNTDVLPWVKIIVKAPLNLRLSDEVLVKITSKANGRLRSLALMNCANITDEGLQRVVEQNPLINKLYVPGCTGLTPDGVIRAAKTLSENHHGLKSVMIYGIYNMNKQYLETLESYLQINRSQQKQTGGSRPLLFHEYKDCPTSRHDNGHAAIDVQVCPKCDEVRMVFDCPRRTCRTKIDRPMTDCRGCNFCIPRCQECGGCIDNCEEMEEAVCADILCSDCWLQLPKCDFCNKPYCKQHAGNGYRPPGSTGFVCDVCYAKFIVDLHSVVE</sequence>
<organism evidence="3 4">
    <name type="scientific">Malus domestica</name>
    <name type="common">Apple</name>
    <name type="synonym">Pyrus malus</name>
    <dbReference type="NCBI Taxonomy" id="3750"/>
    <lineage>
        <taxon>Eukaryota</taxon>
        <taxon>Viridiplantae</taxon>
        <taxon>Streptophyta</taxon>
        <taxon>Embryophyta</taxon>
        <taxon>Tracheophyta</taxon>
        <taxon>Spermatophyta</taxon>
        <taxon>Magnoliopsida</taxon>
        <taxon>eudicotyledons</taxon>
        <taxon>Gunneridae</taxon>
        <taxon>Pentapetalae</taxon>
        <taxon>rosids</taxon>
        <taxon>fabids</taxon>
        <taxon>Rosales</taxon>
        <taxon>Rosaceae</taxon>
        <taxon>Amygdaloideae</taxon>
        <taxon>Maleae</taxon>
        <taxon>Malus</taxon>
    </lineage>
</organism>
<dbReference type="InterPro" id="IPR032675">
    <property type="entry name" value="LRR_dom_sf"/>
</dbReference>
<dbReference type="PANTHER" id="PTHR13382:SF16">
    <property type="entry name" value="F-BOX PROTEIN SKIP28"/>
    <property type="match status" value="1"/>
</dbReference>
<accession>A0A498IAZ7</accession>
<proteinExistence type="predicted"/>
<dbReference type="SUPFAM" id="SSF81383">
    <property type="entry name" value="F-box domain"/>
    <property type="match status" value="1"/>
</dbReference>
<dbReference type="STRING" id="3750.A0A498IAZ7"/>
<dbReference type="Gene3D" id="3.80.10.10">
    <property type="entry name" value="Ribonuclease Inhibitor"/>
    <property type="match status" value="1"/>
</dbReference>
<evidence type="ECO:0000256" key="1">
    <source>
        <dbReference type="SAM" id="MobiDB-lite"/>
    </source>
</evidence>
<feature type="domain" description="F-box" evidence="2">
    <location>
        <begin position="27"/>
        <end position="60"/>
    </location>
</feature>
<evidence type="ECO:0000313" key="3">
    <source>
        <dbReference type="EMBL" id="RXH79167.1"/>
    </source>
</evidence>
<protein>
    <recommendedName>
        <fullName evidence="2">F-box domain-containing protein</fullName>
    </recommendedName>
</protein>
<dbReference type="InterPro" id="IPR017900">
    <property type="entry name" value="4Fe4S_Fe_S_CS"/>
</dbReference>